<feature type="disulfide bond" evidence="12">
    <location>
        <begin position="113"/>
        <end position="117"/>
    </location>
</feature>
<dbReference type="InterPro" id="IPR011583">
    <property type="entry name" value="Chitinase_II/V-like_cat"/>
</dbReference>
<evidence type="ECO:0000256" key="9">
    <source>
        <dbReference type="ARBA" id="ARBA00023277"/>
    </source>
</evidence>
<dbReference type="FunFam" id="3.10.50.10:FF:000001">
    <property type="entry name" value="Chitinase 3-like 1"/>
    <property type="match status" value="1"/>
</dbReference>
<evidence type="ECO:0000256" key="15">
    <source>
        <dbReference type="SAM" id="SignalP"/>
    </source>
</evidence>
<keyword evidence="10 13" id="KW-0326">Glycosidase</keyword>
<keyword evidence="7" id="KW-0843">Virulence</keyword>
<dbReference type="Proteomes" id="UP000184304">
    <property type="component" value="Unassembled WGS sequence"/>
</dbReference>
<keyword evidence="19" id="KW-1185">Reference proteome</keyword>
<dbReference type="OMA" id="YCCPEKE"/>
<dbReference type="InterPro" id="IPR018371">
    <property type="entry name" value="Chitin-binding_1_CS"/>
</dbReference>
<dbReference type="PROSITE" id="PS50941">
    <property type="entry name" value="CHIT_BIND_I_2"/>
    <property type="match status" value="1"/>
</dbReference>
<dbReference type="InterPro" id="IPR050314">
    <property type="entry name" value="Glycosyl_Hydrlase_18"/>
</dbReference>
<evidence type="ECO:0000313" key="18">
    <source>
        <dbReference type="EMBL" id="OJI80323.1"/>
    </source>
</evidence>
<proteinExistence type="inferred from homology"/>
<feature type="domain" description="GH18" evidence="17">
    <location>
        <begin position="54"/>
        <end position="419"/>
    </location>
</feature>
<reference evidence="19" key="1">
    <citation type="journal article" date="2017" name="Genome Biol.">
        <title>Comparative genomics reveals high biological diversity and specific adaptations in the industrially and medically important fungal genus Aspergillus.</title>
        <authorList>
            <person name="de Vries R.P."/>
            <person name="Riley R."/>
            <person name="Wiebenga A."/>
            <person name="Aguilar-Osorio G."/>
            <person name="Amillis S."/>
            <person name="Uchima C.A."/>
            <person name="Anderluh G."/>
            <person name="Asadollahi M."/>
            <person name="Askin M."/>
            <person name="Barry K."/>
            <person name="Battaglia E."/>
            <person name="Bayram O."/>
            <person name="Benocci T."/>
            <person name="Braus-Stromeyer S.A."/>
            <person name="Caldana C."/>
            <person name="Canovas D."/>
            <person name="Cerqueira G.C."/>
            <person name="Chen F."/>
            <person name="Chen W."/>
            <person name="Choi C."/>
            <person name="Clum A."/>
            <person name="Dos Santos R.A."/>
            <person name="Damasio A.R."/>
            <person name="Diallinas G."/>
            <person name="Emri T."/>
            <person name="Fekete E."/>
            <person name="Flipphi M."/>
            <person name="Freyberg S."/>
            <person name="Gallo A."/>
            <person name="Gournas C."/>
            <person name="Habgood R."/>
            <person name="Hainaut M."/>
            <person name="Harispe M.L."/>
            <person name="Henrissat B."/>
            <person name="Hilden K.S."/>
            <person name="Hope R."/>
            <person name="Hossain A."/>
            <person name="Karabika E."/>
            <person name="Karaffa L."/>
            <person name="Karanyi Z."/>
            <person name="Krasevec N."/>
            <person name="Kuo A."/>
            <person name="Kusch H."/>
            <person name="LaButti K."/>
            <person name="Lagendijk E.L."/>
            <person name="Lapidus A."/>
            <person name="Levasseur A."/>
            <person name="Lindquist E."/>
            <person name="Lipzen A."/>
            <person name="Logrieco A.F."/>
            <person name="MacCabe A."/>
            <person name="Maekelae M.R."/>
            <person name="Malavazi I."/>
            <person name="Melin P."/>
            <person name="Meyer V."/>
            <person name="Mielnichuk N."/>
            <person name="Miskei M."/>
            <person name="Molnar A.P."/>
            <person name="Mule G."/>
            <person name="Ngan C.Y."/>
            <person name="Orejas M."/>
            <person name="Orosz E."/>
            <person name="Ouedraogo J.P."/>
            <person name="Overkamp K.M."/>
            <person name="Park H.-S."/>
            <person name="Perrone G."/>
            <person name="Piumi F."/>
            <person name="Punt P.J."/>
            <person name="Ram A.F."/>
            <person name="Ramon A."/>
            <person name="Rauscher S."/>
            <person name="Record E."/>
            <person name="Riano-Pachon D.M."/>
            <person name="Robert V."/>
            <person name="Roehrig J."/>
            <person name="Ruller R."/>
            <person name="Salamov A."/>
            <person name="Salih N.S."/>
            <person name="Samson R.A."/>
            <person name="Sandor E."/>
            <person name="Sanguinetti M."/>
            <person name="Schuetze T."/>
            <person name="Sepcic K."/>
            <person name="Shelest E."/>
            <person name="Sherlock G."/>
            <person name="Sophianopoulou V."/>
            <person name="Squina F.M."/>
            <person name="Sun H."/>
            <person name="Susca A."/>
            <person name="Todd R.B."/>
            <person name="Tsang A."/>
            <person name="Unkles S.E."/>
            <person name="van de Wiele N."/>
            <person name="van Rossen-Uffink D."/>
            <person name="Oliveira J.V."/>
            <person name="Vesth T.C."/>
            <person name="Visser J."/>
            <person name="Yu J.-H."/>
            <person name="Zhou M."/>
            <person name="Andersen M.R."/>
            <person name="Archer D.B."/>
            <person name="Baker S.E."/>
            <person name="Benoit I."/>
            <person name="Brakhage A.A."/>
            <person name="Braus G.H."/>
            <person name="Fischer R."/>
            <person name="Frisvad J.C."/>
            <person name="Goldman G.H."/>
            <person name="Houbraken J."/>
            <person name="Oakley B."/>
            <person name="Pocsi I."/>
            <person name="Scazzocchio C."/>
            <person name="Seiboth B."/>
            <person name="vanKuyk P.A."/>
            <person name="Wortman J."/>
            <person name="Dyer P.S."/>
            <person name="Grigoriev I.V."/>
        </authorList>
    </citation>
    <scope>NUCLEOTIDE SEQUENCE [LARGE SCALE GENOMIC DNA]</scope>
    <source>
        <strain evidence="19">CBS 134.48</strain>
    </source>
</reference>
<accession>A0A1L9MTF8</accession>
<dbReference type="GO" id="GO:0000272">
    <property type="term" value="P:polysaccharide catabolic process"/>
    <property type="evidence" value="ECO:0007669"/>
    <property type="project" value="UniProtKB-KW"/>
</dbReference>
<dbReference type="GO" id="GO:0006032">
    <property type="term" value="P:chitin catabolic process"/>
    <property type="evidence" value="ECO:0007669"/>
    <property type="project" value="UniProtKB-KW"/>
</dbReference>
<evidence type="ECO:0000256" key="12">
    <source>
        <dbReference type="PROSITE-ProRule" id="PRU00261"/>
    </source>
</evidence>
<keyword evidence="5 13" id="KW-0378">Hydrolase</keyword>
<dbReference type="PANTHER" id="PTHR11177:SF397">
    <property type="entry name" value="CHITINASE"/>
    <property type="match status" value="1"/>
</dbReference>
<evidence type="ECO:0000256" key="5">
    <source>
        <dbReference type="ARBA" id="ARBA00022801"/>
    </source>
</evidence>
<dbReference type="InterPro" id="IPR001579">
    <property type="entry name" value="Glyco_hydro_18_chit_AS"/>
</dbReference>
<evidence type="ECO:0000256" key="14">
    <source>
        <dbReference type="SAM" id="MobiDB-lite"/>
    </source>
</evidence>
<evidence type="ECO:0000256" key="2">
    <source>
        <dbReference type="ARBA" id="ARBA00008682"/>
    </source>
</evidence>
<keyword evidence="9" id="KW-0119">Carbohydrate metabolism</keyword>
<dbReference type="GO" id="GO:0008061">
    <property type="term" value="F:chitin binding"/>
    <property type="evidence" value="ECO:0007669"/>
    <property type="project" value="UniProtKB-UniRule"/>
</dbReference>
<dbReference type="SUPFAM" id="SSF54556">
    <property type="entry name" value="Chitinase insertion domain"/>
    <property type="match status" value="1"/>
</dbReference>
<dbReference type="Gene3D" id="3.20.20.80">
    <property type="entry name" value="Glycosidases"/>
    <property type="match status" value="1"/>
</dbReference>
<dbReference type="Gene3D" id="3.10.50.10">
    <property type="match status" value="1"/>
</dbReference>
<dbReference type="VEuPathDB" id="FungiDB:ASPTUDRAFT_59063"/>
<dbReference type="OrthoDB" id="73875at2759"/>
<protein>
    <recommendedName>
        <fullName evidence="3">chitinase</fullName>
        <ecNumber evidence="3">3.2.1.14</ecNumber>
    </recommendedName>
</protein>
<evidence type="ECO:0000256" key="11">
    <source>
        <dbReference type="ARBA" id="ARBA00023326"/>
    </source>
</evidence>
<gene>
    <name evidence="18" type="ORF">ASPTUDRAFT_59063</name>
</gene>
<comment type="catalytic activity">
    <reaction evidence="1">
        <text>Random endo-hydrolysis of N-acetyl-beta-D-glucosaminide (1-&gt;4)-beta-linkages in chitin and chitodextrins.</text>
        <dbReference type="EC" id="3.2.1.14"/>
    </reaction>
</comment>
<evidence type="ECO:0000256" key="10">
    <source>
        <dbReference type="ARBA" id="ARBA00023295"/>
    </source>
</evidence>
<dbReference type="EC" id="3.2.1.14" evidence="3"/>
<evidence type="ECO:0000313" key="19">
    <source>
        <dbReference type="Proteomes" id="UP000184304"/>
    </source>
</evidence>
<dbReference type="EMBL" id="KV878207">
    <property type="protein sequence ID" value="OJI80323.1"/>
    <property type="molecule type" value="Genomic_DNA"/>
</dbReference>
<evidence type="ECO:0000259" key="17">
    <source>
        <dbReference type="PROSITE" id="PS51910"/>
    </source>
</evidence>
<name>A0A1L9MTF8_ASPTC</name>
<dbReference type="InterPro" id="IPR001002">
    <property type="entry name" value="Chitin-bd_1"/>
</dbReference>
<keyword evidence="11" id="KW-0624">Polysaccharide degradation</keyword>
<keyword evidence="8 12" id="KW-1015">Disulfide bond</keyword>
<dbReference type="InterPro" id="IPR017853">
    <property type="entry name" value="GH"/>
</dbReference>
<dbReference type="PROSITE" id="PS01095">
    <property type="entry name" value="GH18_1"/>
    <property type="match status" value="1"/>
</dbReference>
<dbReference type="InterPro" id="IPR001223">
    <property type="entry name" value="Glyco_hydro18_cat"/>
</dbReference>
<sequence>MPRISAARRGPPWNSLFVALIVLCLSVQVQTQTTYHCNATTPCYNGACCGVTDGQGICGYGSDFCGDTCVSNCNATAPCGQYAAVPGTTCPLNVCCSRYGFCGTESDFCNADCQSNCAAPIEPGCTTNDVLRRVIGYYEGWSSDRVCDSWSPSNIAASALTHLHSWALSVLNMLETYGFDGVDLDWEYPVSSDRGGKAADKENYVALISELRNALDNSGKTYGISFTTPSSYWYLQNFDVPGMLKAGADWTNIMTYDLHGTWDASDVWIGSVMLAHTNMTEIKSALDLMWRSGVDASDIVLGIGFYGRSYTMSDTACYQPGCPFIGAGNAGSCTATPGVLSFSEIMELMQDEDTEVFWDETDAVNYMVWDDQWVSFDTNVTFQQKVEYANTKCLGGLMIWSVDQDTYDWQALSGLLGKSVASNNLLSGGTLGNSDKKDLSRIYSAFTGTDCYVSECFYWNSGWCETGYSTLDYVHQGLYGIIADPDTMTCATGEEGDTDAQYRMICCPTDAMPESCAWAGSTVSDQCGGPGCTSGQYELVADSYVDRTGSEKCARSSRPLCCNTDSALEKCSWGMCGQGSFCCPSEDTYTGCDWYGCDEKCPNTKVLITQRSEIIQDGNAVTCTSGANKLCCDPPDGSNSWPVDPEDLFKYPDEENVSYYYSVQESSNDEDTDNASEDPFALVMIDGDASAYDESLVDQWTFLDDESELSKRGLKMHKRHNLFEQRNDTFDNVIETYHIQCVSLFVNGSACTSIFNGGASNTIVKMPADIGAGPYARVINLFPVGSDISDMKARSTGEVYELTVDYDFAAAAEEQKGDVNFRIDYTNLQEYWEDITDTPASRKRWFGSFDNWLKKMTTIVKDEKGSLPLDYEETIKLFHGHEYCPAWNTDATFDIDAFIHLELSGQYGYYFEGSILPTPNLISAYGYFSIEPSAAILLTIRANAIMQSATGSAELFSLGFPGMSIKGLINIGPELALYGQLDASLQVSGELNAGVALLFKRTEVYFPQDAAGAAASVAPADLDDDDDATYSFDPTFDAQLNAEGNLALSLTPEVRFGVSVLGGDLMSGYVTAGISNTINLGISAEASYSGDEASAGFCYWADYVYSIFLRADMSFLGDVAYWGGNYDVTSPSDPLELVSKTCTSYSSGDALTKRTDTESLVANTTGSACFGGIISCQTIEDNTKTASNLTCPIACDGADSSSCTILDTAPDPESSSRKRQGPASGATNGICYHWPALWYNCAWFPDKNLQNLDSNTNTLPNNKYWTAPVLSLFAGICRNVASYLYQHQASWSPGYMGPDFMRLTYKKSGKKSPNRAAACGSSTSGNTPAGECSRIKRSLWPAAVQKAVAAKDPNYKSMQGWSDPVSCDEFPCGAAEGGAGAATACAPVEQQAYQALANNMIPQIRDNSVNMFWSATSFTGYPQHFTVNLFNTYSTQHITNSLGPYGGYYDSGENLPLTEIAAGVNLFSSPIWTLSNNNAVCRMDGGPPREDMDKRIWYYRLAPCQVVYEDPNQSGRWYKRDDDDSYDGPDHLHPRYWQIKGA</sequence>
<dbReference type="SUPFAM" id="SSF57016">
    <property type="entry name" value="Plant lectins/antimicrobial peptides"/>
    <property type="match status" value="1"/>
</dbReference>
<dbReference type="SMART" id="SM00270">
    <property type="entry name" value="ChtBD1"/>
    <property type="match status" value="2"/>
</dbReference>
<feature type="disulfide bond" evidence="12">
    <location>
        <begin position="95"/>
        <end position="109"/>
    </location>
</feature>
<dbReference type="PROSITE" id="PS51910">
    <property type="entry name" value="GH18_2"/>
    <property type="match status" value="1"/>
</dbReference>
<evidence type="ECO:0000256" key="3">
    <source>
        <dbReference type="ARBA" id="ARBA00012729"/>
    </source>
</evidence>
<keyword evidence="6" id="KW-0146">Chitin degradation</keyword>
<dbReference type="SMART" id="SM00636">
    <property type="entry name" value="Glyco_18"/>
    <property type="match status" value="1"/>
</dbReference>
<feature type="disulfide bond" evidence="12">
    <location>
        <begin position="90"/>
        <end position="102"/>
    </location>
</feature>
<keyword evidence="4 12" id="KW-0147">Chitin-binding</keyword>
<evidence type="ECO:0000256" key="6">
    <source>
        <dbReference type="ARBA" id="ARBA00023024"/>
    </source>
</evidence>
<feature type="chain" id="PRO_5011956539" description="chitinase" evidence="15">
    <location>
        <begin position="32"/>
        <end position="1542"/>
    </location>
</feature>
<dbReference type="Gene3D" id="3.30.60.10">
    <property type="entry name" value="Endochitinase-like"/>
    <property type="match status" value="1"/>
</dbReference>
<feature type="signal peptide" evidence="15">
    <location>
        <begin position="1"/>
        <end position="31"/>
    </location>
</feature>
<dbReference type="PANTHER" id="PTHR11177">
    <property type="entry name" value="CHITINASE"/>
    <property type="match status" value="1"/>
</dbReference>
<evidence type="ECO:0000256" key="7">
    <source>
        <dbReference type="ARBA" id="ARBA00023026"/>
    </source>
</evidence>
<dbReference type="GO" id="GO:0008843">
    <property type="term" value="F:endochitinase activity"/>
    <property type="evidence" value="ECO:0007669"/>
    <property type="project" value="UniProtKB-EC"/>
</dbReference>
<dbReference type="SUPFAM" id="SSF51445">
    <property type="entry name" value="(Trans)glycosidases"/>
    <property type="match status" value="1"/>
</dbReference>
<feature type="region of interest" description="Disordered" evidence="14">
    <location>
        <begin position="1311"/>
        <end position="1332"/>
    </location>
</feature>
<dbReference type="InterPro" id="IPR029070">
    <property type="entry name" value="Chitinase_insertion_sf"/>
</dbReference>
<evidence type="ECO:0000256" key="1">
    <source>
        <dbReference type="ARBA" id="ARBA00000822"/>
    </source>
</evidence>
<comment type="similarity">
    <text evidence="2">Belongs to the glycosyl hydrolase 18 family. Chitinase class V subfamily.</text>
</comment>
<dbReference type="InterPro" id="IPR036861">
    <property type="entry name" value="Endochitinase-like_sf"/>
</dbReference>
<dbReference type="Pfam" id="PF00187">
    <property type="entry name" value="Chitin_bind_1"/>
    <property type="match status" value="1"/>
</dbReference>
<feature type="domain" description="Chitin-binding type-1" evidence="16">
    <location>
        <begin position="76"/>
        <end position="119"/>
    </location>
</feature>
<dbReference type="Pfam" id="PF00704">
    <property type="entry name" value="Glyco_hydro_18"/>
    <property type="match status" value="1"/>
</dbReference>
<evidence type="ECO:0000259" key="16">
    <source>
        <dbReference type="PROSITE" id="PS50941"/>
    </source>
</evidence>
<dbReference type="CDD" id="cd06921">
    <property type="entry name" value="ChtBD1_GH19_hevein"/>
    <property type="match status" value="1"/>
</dbReference>
<dbReference type="PROSITE" id="PS00026">
    <property type="entry name" value="CHIT_BIND_I_1"/>
    <property type="match status" value="1"/>
</dbReference>
<evidence type="ECO:0000256" key="13">
    <source>
        <dbReference type="RuleBase" id="RU000489"/>
    </source>
</evidence>
<comment type="caution">
    <text evidence="12">Lacks conserved residue(s) required for the propagation of feature annotation.</text>
</comment>
<dbReference type="STRING" id="767770.A0A1L9MTF8"/>
<organism evidence="18 19">
    <name type="scientific">Aspergillus tubingensis (strain CBS 134.48)</name>
    <dbReference type="NCBI Taxonomy" id="767770"/>
    <lineage>
        <taxon>Eukaryota</taxon>
        <taxon>Fungi</taxon>
        <taxon>Dikarya</taxon>
        <taxon>Ascomycota</taxon>
        <taxon>Pezizomycotina</taxon>
        <taxon>Eurotiomycetes</taxon>
        <taxon>Eurotiomycetidae</taxon>
        <taxon>Eurotiales</taxon>
        <taxon>Aspergillaceae</taxon>
        <taxon>Aspergillus</taxon>
        <taxon>Aspergillus subgen. Circumdati</taxon>
    </lineage>
</organism>
<evidence type="ECO:0000256" key="4">
    <source>
        <dbReference type="ARBA" id="ARBA00022669"/>
    </source>
</evidence>
<keyword evidence="15" id="KW-0732">Signal</keyword>
<evidence type="ECO:0000256" key="8">
    <source>
        <dbReference type="ARBA" id="ARBA00023157"/>
    </source>
</evidence>